<evidence type="ECO:0000256" key="11">
    <source>
        <dbReference type="ARBA" id="ARBA00022840"/>
    </source>
</evidence>
<dbReference type="Gene3D" id="1.10.510.10">
    <property type="entry name" value="Transferase(Phosphotransferase) domain 1"/>
    <property type="match status" value="1"/>
</dbReference>
<keyword evidence="9" id="KW-0418">Kinase</keyword>
<protein>
    <recommendedName>
        <fullName evidence="3">non-specific serine/threonine protein kinase</fullName>
        <ecNumber evidence="3">2.7.11.1</ecNumber>
    </recommendedName>
</protein>
<keyword evidence="8 15" id="KW-0547">Nucleotide-binding</keyword>
<dbReference type="InterPro" id="IPR008271">
    <property type="entry name" value="Ser/Thr_kinase_AS"/>
</dbReference>
<evidence type="ECO:0000256" key="8">
    <source>
        <dbReference type="ARBA" id="ARBA00022741"/>
    </source>
</evidence>
<dbReference type="GO" id="GO:0005737">
    <property type="term" value="C:cytoplasm"/>
    <property type="evidence" value="ECO:0007669"/>
    <property type="project" value="TreeGrafter"/>
</dbReference>
<evidence type="ECO:0000256" key="14">
    <source>
        <dbReference type="ARBA" id="ARBA00048679"/>
    </source>
</evidence>
<dbReference type="Proteomes" id="UP000626109">
    <property type="component" value="Unassembled WGS sequence"/>
</dbReference>
<keyword evidence="7" id="KW-0677">Repeat</keyword>
<keyword evidence="10" id="KW-0106">Calcium</keyword>
<accession>A0A813JRA2</accession>
<evidence type="ECO:0000256" key="9">
    <source>
        <dbReference type="ARBA" id="ARBA00022777"/>
    </source>
</evidence>
<dbReference type="EC" id="2.7.11.1" evidence="3"/>
<evidence type="ECO:0000256" key="16">
    <source>
        <dbReference type="RuleBase" id="RU000304"/>
    </source>
</evidence>
<gene>
    <name evidence="18" type="ORF">PGLA2088_LOCUS23995</name>
</gene>
<evidence type="ECO:0000259" key="17">
    <source>
        <dbReference type="PROSITE" id="PS50011"/>
    </source>
</evidence>
<evidence type="ECO:0000256" key="4">
    <source>
        <dbReference type="ARBA" id="ARBA00022527"/>
    </source>
</evidence>
<dbReference type="SMART" id="SM00220">
    <property type="entry name" value="S_TKc"/>
    <property type="match status" value="1"/>
</dbReference>
<dbReference type="PROSITE" id="PS00108">
    <property type="entry name" value="PROTEIN_KINASE_ST"/>
    <property type="match status" value="1"/>
</dbReference>
<proteinExistence type="inferred from homology"/>
<evidence type="ECO:0000256" key="5">
    <source>
        <dbReference type="ARBA" id="ARBA00022679"/>
    </source>
</evidence>
<comment type="catalytic activity">
    <reaction evidence="13">
        <text>L-threonyl-[protein] + ATP = O-phospho-L-threonyl-[protein] + ADP + H(+)</text>
        <dbReference type="Rhea" id="RHEA:46608"/>
        <dbReference type="Rhea" id="RHEA-COMP:11060"/>
        <dbReference type="Rhea" id="RHEA-COMP:11605"/>
        <dbReference type="ChEBI" id="CHEBI:15378"/>
        <dbReference type="ChEBI" id="CHEBI:30013"/>
        <dbReference type="ChEBI" id="CHEBI:30616"/>
        <dbReference type="ChEBI" id="CHEBI:61977"/>
        <dbReference type="ChEBI" id="CHEBI:456216"/>
        <dbReference type="EC" id="2.7.11.1"/>
    </reaction>
</comment>
<comment type="caution">
    <text evidence="18">The sequence shown here is derived from an EMBL/GenBank/DDBJ whole genome shotgun (WGS) entry which is preliminary data.</text>
</comment>
<dbReference type="GO" id="GO:0005524">
    <property type="term" value="F:ATP binding"/>
    <property type="evidence" value="ECO:0007669"/>
    <property type="project" value="UniProtKB-UniRule"/>
</dbReference>
<evidence type="ECO:0000256" key="3">
    <source>
        <dbReference type="ARBA" id="ARBA00012513"/>
    </source>
</evidence>
<dbReference type="InterPro" id="IPR045269">
    <property type="entry name" value="Atg1-like"/>
</dbReference>
<sequence>VRGSFIAWRRAERVREAALVSDSVNHLYEFVALVGEGGFGKVYSARHRRTGEIVAIKIMPKDQLKDEEALQLEVFFLKLADHPNTVRYYEAFEDADNIFLVMEMCSGGSLSEYIKTAHETYGPGVSEEELARITVQMLQGVAYCHAHSVAHRDIKPQNLLFSCGQPGKGSAIPISCSGLGDAPLKLVDFGIAGVLRSDRPQKRLLTKCAGTVGFMAPEVREARPYDGRAADMFSIGAVMHNMISGLAPIWQSELGAYKFPGRIRWNSLSDDCQSLLEHLLHIEPELRPTAGEALQHPWFQAMGVPAPHDISVIFDRCFRT</sequence>
<dbReference type="PANTHER" id="PTHR24348">
    <property type="entry name" value="SERINE/THREONINE-PROTEIN KINASE UNC-51-RELATED"/>
    <property type="match status" value="1"/>
</dbReference>
<comment type="subunit">
    <text evidence="2">Monomer.</text>
</comment>
<comment type="cofactor">
    <cofactor evidence="1">
        <name>Mg(2+)</name>
        <dbReference type="ChEBI" id="CHEBI:18420"/>
    </cofactor>
</comment>
<dbReference type="AlphaFoldDB" id="A0A813JRA2"/>
<evidence type="ECO:0000256" key="6">
    <source>
        <dbReference type="ARBA" id="ARBA00022723"/>
    </source>
</evidence>
<evidence type="ECO:0000256" key="13">
    <source>
        <dbReference type="ARBA" id="ARBA00047899"/>
    </source>
</evidence>
<keyword evidence="11 15" id="KW-0067">ATP-binding</keyword>
<comment type="similarity">
    <text evidence="12">Belongs to the protein kinase superfamily. Ser/Thr protein kinase family. CDPK subfamily.</text>
</comment>
<comment type="catalytic activity">
    <reaction evidence="14">
        <text>L-seryl-[protein] + ATP = O-phospho-L-seryl-[protein] + ADP + H(+)</text>
        <dbReference type="Rhea" id="RHEA:17989"/>
        <dbReference type="Rhea" id="RHEA-COMP:9863"/>
        <dbReference type="Rhea" id="RHEA-COMP:11604"/>
        <dbReference type="ChEBI" id="CHEBI:15378"/>
        <dbReference type="ChEBI" id="CHEBI:29999"/>
        <dbReference type="ChEBI" id="CHEBI:30616"/>
        <dbReference type="ChEBI" id="CHEBI:83421"/>
        <dbReference type="ChEBI" id="CHEBI:456216"/>
        <dbReference type="EC" id="2.7.11.1"/>
    </reaction>
</comment>
<dbReference type="InterPro" id="IPR011009">
    <property type="entry name" value="Kinase-like_dom_sf"/>
</dbReference>
<evidence type="ECO:0000256" key="7">
    <source>
        <dbReference type="ARBA" id="ARBA00022737"/>
    </source>
</evidence>
<evidence type="ECO:0000256" key="10">
    <source>
        <dbReference type="ARBA" id="ARBA00022837"/>
    </source>
</evidence>
<evidence type="ECO:0000256" key="12">
    <source>
        <dbReference type="ARBA" id="ARBA00024334"/>
    </source>
</evidence>
<dbReference type="FunFam" id="1.10.510.10:FF:000571">
    <property type="entry name" value="Maternal embryonic leucine zipper kinase"/>
    <property type="match status" value="1"/>
</dbReference>
<keyword evidence="6" id="KW-0479">Metal-binding</keyword>
<feature type="non-terminal residue" evidence="18">
    <location>
        <position position="320"/>
    </location>
</feature>
<keyword evidence="5" id="KW-0808">Transferase</keyword>
<dbReference type="SUPFAM" id="SSF56112">
    <property type="entry name" value="Protein kinase-like (PK-like)"/>
    <property type="match status" value="1"/>
</dbReference>
<dbReference type="FunFam" id="3.30.200.20:FF:000315">
    <property type="entry name" value="Calcium-dependent protein kinase 3"/>
    <property type="match status" value="1"/>
</dbReference>
<dbReference type="PROSITE" id="PS00107">
    <property type="entry name" value="PROTEIN_KINASE_ATP"/>
    <property type="match status" value="1"/>
</dbReference>
<dbReference type="EMBL" id="CAJNNW010026331">
    <property type="protein sequence ID" value="CAE8684544.1"/>
    <property type="molecule type" value="Genomic_DNA"/>
</dbReference>
<feature type="binding site" evidence="15">
    <location>
        <position position="57"/>
    </location>
    <ligand>
        <name>ATP</name>
        <dbReference type="ChEBI" id="CHEBI:30616"/>
    </ligand>
</feature>
<feature type="domain" description="Protein kinase" evidence="17">
    <location>
        <begin position="28"/>
        <end position="299"/>
    </location>
</feature>
<evidence type="ECO:0000313" key="19">
    <source>
        <dbReference type="Proteomes" id="UP000626109"/>
    </source>
</evidence>
<dbReference type="GO" id="GO:0046872">
    <property type="term" value="F:metal ion binding"/>
    <property type="evidence" value="ECO:0007669"/>
    <property type="project" value="UniProtKB-KW"/>
</dbReference>
<evidence type="ECO:0000256" key="15">
    <source>
        <dbReference type="PROSITE-ProRule" id="PRU10141"/>
    </source>
</evidence>
<dbReference type="InterPro" id="IPR017441">
    <property type="entry name" value="Protein_kinase_ATP_BS"/>
</dbReference>
<name>A0A813JRA2_POLGL</name>
<evidence type="ECO:0000256" key="2">
    <source>
        <dbReference type="ARBA" id="ARBA00011245"/>
    </source>
</evidence>
<dbReference type="InterPro" id="IPR000719">
    <property type="entry name" value="Prot_kinase_dom"/>
</dbReference>
<evidence type="ECO:0000313" key="18">
    <source>
        <dbReference type="EMBL" id="CAE8684544.1"/>
    </source>
</evidence>
<dbReference type="GO" id="GO:0004674">
    <property type="term" value="F:protein serine/threonine kinase activity"/>
    <property type="evidence" value="ECO:0007669"/>
    <property type="project" value="UniProtKB-KW"/>
</dbReference>
<dbReference type="PROSITE" id="PS50011">
    <property type="entry name" value="PROTEIN_KINASE_DOM"/>
    <property type="match status" value="1"/>
</dbReference>
<keyword evidence="4 16" id="KW-0723">Serine/threonine-protein kinase</keyword>
<evidence type="ECO:0000256" key="1">
    <source>
        <dbReference type="ARBA" id="ARBA00001946"/>
    </source>
</evidence>
<dbReference type="Pfam" id="PF00069">
    <property type="entry name" value="Pkinase"/>
    <property type="match status" value="1"/>
</dbReference>
<reference evidence="18" key="1">
    <citation type="submission" date="2021-02" db="EMBL/GenBank/DDBJ databases">
        <authorList>
            <person name="Dougan E. K."/>
            <person name="Rhodes N."/>
            <person name="Thang M."/>
            <person name="Chan C."/>
        </authorList>
    </citation>
    <scope>NUCLEOTIDE SEQUENCE</scope>
</reference>
<dbReference type="GO" id="GO:0010506">
    <property type="term" value="P:regulation of autophagy"/>
    <property type="evidence" value="ECO:0007669"/>
    <property type="project" value="InterPro"/>
</dbReference>
<organism evidence="18 19">
    <name type="scientific">Polarella glacialis</name>
    <name type="common">Dinoflagellate</name>
    <dbReference type="NCBI Taxonomy" id="89957"/>
    <lineage>
        <taxon>Eukaryota</taxon>
        <taxon>Sar</taxon>
        <taxon>Alveolata</taxon>
        <taxon>Dinophyceae</taxon>
        <taxon>Suessiales</taxon>
        <taxon>Suessiaceae</taxon>
        <taxon>Polarella</taxon>
    </lineage>
</organism>